<feature type="transmembrane region" description="Helical" evidence="9">
    <location>
        <begin position="248"/>
        <end position="269"/>
    </location>
</feature>
<dbReference type="PANTHER" id="PTHR30574:SF1">
    <property type="entry name" value="SULPHUR TRANSPORT DOMAIN-CONTAINING PROTEIN"/>
    <property type="match status" value="1"/>
</dbReference>
<proteinExistence type="inferred from homology"/>
<evidence type="ECO:0000256" key="8">
    <source>
        <dbReference type="ARBA" id="ARBA00035655"/>
    </source>
</evidence>
<keyword evidence="4" id="KW-0997">Cell inner membrane</keyword>
<evidence type="ECO:0000256" key="9">
    <source>
        <dbReference type="SAM" id="Phobius"/>
    </source>
</evidence>
<feature type="transmembrane region" description="Helical" evidence="9">
    <location>
        <begin position="319"/>
        <end position="335"/>
    </location>
</feature>
<feature type="transmembrane region" description="Helical" evidence="9">
    <location>
        <begin position="31"/>
        <end position="50"/>
    </location>
</feature>
<keyword evidence="7 9" id="KW-0472">Membrane</keyword>
<keyword evidence="3" id="KW-1003">Cell membrane</keyword>
<reference evidence="10 11" key="1">
    <citation type="submission" date="2024-03" db="EMBL/GenBank/DDBJ databases">
        <title>Bacilli Hybrid Assemblies.</title>
        <authorList>
            <person name="Kovac J."/>
        </authorList>
    </citation>
    <scope>NUCLEOTIDE SEQUENCE [LARGE SCALE GENOMIC DNA]</scope>
    <source>
        <strain evidence="10 11">FSL R7-0666</strain>
    </source>
</reference>
<feature type="transmembrane region" description="Helical" evidence="9">
    <location>
        <begin position="373"/>
        <end position="402"/>
    </location>
</feature>
<organism evidence="10 11">
    <name type="scientific">Alkalicoccobacillus gibsonii</name>
    <dbReference type="NCBI Taxonomy" id="79881"/>
    <lineage>
        <taxon>Bacteria</taxon>
        <taxon>Bacillati</taxon>
        <taxon>Bacillota</taxon>
        <taxon>Bacilli</taxon>
        <taxon>Bacillales</taxon>
        <taxon>Bacillaceae</taxon>
        <taxon>Alkalicoccobacillus</taxon>
    </lineage>
</organism>
<evidence type="ECO:0000256" key="3">
    <source>
        <dbReference type="ARBA" id="ARBA00022475"/>
    </source>
</evidence>
<evidence type="ECO:0000313" key="11">
    <source>
        <dbReference type="Proteomes" id="UP001418796"/>
    </source>
</evidence>
<comment type="subcellular location">
    <subcellularLocation>
        <location evidence="1">Cell inner membrane</location>
        <topology evidence="1">Multi-pass membrane protein</topology>
    </subcellularLocation>
</comment>
<keyword evidence="2" id="KW-0813">Transport</keyword>
<accession>A0ABU9VE81</accession>
<sequence>MAQSSSSDIPSNWDQRSTTVKGPLQSIQTPYVILGLLAIIALFITTVLVVDWVQGFLFLIGLALGMALLYARFGFTSAFRRLVSVGNVQGLQAHMLMLAVATTLFALIFSSGFSFTGVEPTGYVSPVGISLLVGAFMFGIGMQLGSGCASGTLYSVGGGSSSMVVTLFFFIVGSVIGAYHLAYWQTTPSLGPISLAETTGFGFFGGWALQMALFAIIYFGTVLFAKWKNPPKMKPLTTTTGFKKILRGAWPLFSAAIVLAVLNALVLAVRGTPWGITSAFALWGGKVLDFVGVDVASWDYFTGANAEALSSTVLADSTSVLNFGIMLGAFVSAALQGTFRPKRVKPGVVGASVIGGLLMGYGARLAYGCNIGAYFGGIASFSLHGWIWAVMAILGTVLALYIRPLFGLSNPKPKDSLC</sequence>
<keyword evidence="6 9" id="KW-1133">Transmembrane helix</keyword>
<evidence type="ECO:0000256" key="5">
    <source>
        <dbReference type="ARBA" id="ARBA00022692"/>
    </source>
</evidence>
<feature type="transmembrane region" description="Helical" evidence="9">
    <location>
        <begin position="96"/>
        <end position="117"/>
    </location>
</feature>
<evidence type="ECO:0000256" key="2">
    <source>
        <dbReference type="ARBA" id="ARBA00022448"/>
    </source>
</evidence>
<keyword evidence="11" id="KW-1185">Reference proteome</keyword>
<comment type="similarity">
    <text evidence="8">Belongs to the TsuA/YedE (TC 9.B.102) family.</text>
</comment>
<evidence type="ECO:0000256" key="6">
    <source>
        <dbReference type="ARBA" id="ARBA00022989"/>
    </source>
</evidence>
<dbReference type="Pfam" id="PF04143">
    <property type="entry name" value="Sulf_transp"/>
    <property type="match status" value="1"/>
</dbReference>
<evidence type="ECO:0000256" key="1">
    <source>
        <dbReference type="ARBA" id="ARBA00004429"/>
    </source>
</evidence>
<protein>
    <submittedName>
        <fullName evidence="10">YeeE/YedE family protein</fullName>
    </submittedName>
</protein>
<feature type="transmembrane region" description="Helical" evidence="9">
    <location>
        <begin position="56"/>
        <end position="75"/>
    </location>
</feature>
<evidence type="ECO:0000256" key="4">
    <source>
        <dbReference type="ARBA" id="ARBA00022519"/>
    </source>
</evidence>
<gene>
    <name evidence="10" type="ORF">MKY91_03425</name>
</gene>
<feature type="transmembrane region" description="Helical" evidence="9">
    <location>
        <begin position="347"/>
        <end position="367"/>
    </location>
</feature>
<dbReference type="PANTHER" id="PTHR30574">
    <property type="entry name" value="INNER MEMBRANE PROTEIN YEDE"/>
    <property type="match status" value="1"/>
</dbReference>
<comment type="caution">
    <text evidence="10">The sequence shown here is derived from an EMBL/GenBank/DDBJ whole genome shotgun (WGS) entry which is preliminary data.</text>
</comment>
<dbReference type="Proteomes" id="UP001418796">
    <property type="component" value="Unassembled WGS sequence"/>
</dbReference>
<name>A0ABU9VE81_9BACI</name>
<dbReference type="RefSeq" id="WP_343129362.1">
    <property type="nucleotide sequence ID" value="NZ_JBCITK010000001.1"/>
</dbReference>
<feature type="transmembrane region" description="Helical" evidence="9">
    <location>
        <begin position="163"/>
        <end position="184"/>
    </location>
</feature>
<feature type="transmembrane region" description="Helical" evidence="9">
    <location>
        <begin position="204"/>
        <end position="227"/>
    </location>
</feature>
<dbReference type="InterPro" id="IPR007272">
    <property type="entry name" value="Sulf_transp_TsuA/YedE"/>
</dbReference>
<dbReference type="EMBL" id="JBCITK010000001">
    <property type="protein sequence ID" value="MEN0642217.1"/>
    <property type="molecule type" value="Genomic_DNA"/>
</dbReference>
<feature type="transmembrane region" description="Helical" evidence="9">
    <location>
        <begin position="123"/>
        <end position="142"/>
    </location>
</feature>
<evidence type="ECO:0000256" key="7">
    <source>
        <dbReference type="ARBA" id="ARBA00023136"/>
    </source>
</evidence>
<evidence type="ECO:0000313" key="10">
    <source>
        <dbReference type="EMBL" id="MEN0642217.1"/>
    </source>
</evidence>
<keyword evidence="5 9" id="KW-0812">Transmembrane</keyword>